<evidence type="ECO:0000256" key="2">
    <source>
        <dbReference type="ARBA" id="ARBA00023002"/>
    </source>
</evidence>
<organism evidence="6">
    <name type="scientific">marine metagenome</name>
    <dbReference type="NCBI Taxonomy" id="408172"/>
    <lineage>
        <taxon>unclassified sequences</taxon>
        <taxon>metagenomes</taxon>
        <taxon>ecological metagenomes</taxon>
    </lineage>
</organism>
<name>A0A381Z692_9ZZZZ</name>
<evidence type="ECO:0000313" key="6">
    <source>
        <dbReference type="EMBL" id="SVA84768.1"/>
    </source>
</evidence>
<dbReference type="GO" id="GO:0046872">
    <property type="term" value="F:metal ion binding"/>
    <property type="evidence" value="ECO:0007669"/>
    <property type="project" value="InterPro"/>
</dbReference>
<dbReference type="FunFam" id="3.40.50.1970:FF:000003">
    <property type="entry name" value="Alcohol dehydrogenase, iron-containing"/>
    <property type="match status" value="1"/>
</dbReference>
<dbReference type="PROSITE" id="PS00913">
    <property type="entry name" value="ADH_IRON_1"/>
    <property type="match status" value="1"/>
</dbReference>
<dbReference type="EMBL" id="UINC01020111">
    <property type="protein sequence ID" value="SVA84768.1"/>
    <property type="molecule type" value="Genomic_DNA"/>
</dbReference>
<dbReference type="GO" id="GO:0017000">
    <property type="term" value="P:antibiotic biosynthetic process"/>
    <property type="evidence" value="ECO:0007669"/>
    <property type="project" value="InterPro"/>
</dbReference>
<dbReference type="InterPro" id="IPR039697">
    <property type="entry name" value="Alcohol_dehydrogenase_Fe"/>
</dbReference>
<evidence type="ECO:0000256" key="1">
    <source>
        <dbReference type="ARBA" id="ARBA00007358"/>
    </source>
</evidence>
<dbReference type="SUPFAM" id="SSF56796">
    <property type="entry name" value="Dehydroquinate synthase-like"/>
    <property type="match status" value="1"/>
</dbReference>
<dbReference type="PANTHER" id="PTHR11496:SF102">
    <property type="entry name" value="ALCOHOL DEHYDROGENASE 4"/>
    <property type="match status" value="1"/>
</dbReference>
<dbReference type="InterPro" id="IPR018211">
    <property type="entry name" value="ADH_Fe_CS"/>
</dbReference>
<evidence type="ECO:0000259" key="4">
    <source>
        <dbReference type="Pfam" id="PF00465"/>
    </source>
</evidence>
<dbReference type="PANTHER" id="PTHR11496">
    <property type="entry name" value="ALCOHOL DEHYDROGENASE"/>
    <property type="match status" value="1"/>
</dbReference>
<protein>
    <submittedName>
        <fullName evidence="6">Uncharacterized protein</fullName>
    </submittedName>
</protein>
<dbReference type="Gene3D" id="3.40.50.1970">
    <property type="match status" value="1"/>
</dbReference>
<dbReference type="Pfam" id="PF25137">
    <property type="entry name" value="ADH_Fe_C"/>
    <property type="match status" value="1"/>
</dbReference>
<keyword evidence="2" id="KW-0560">Oxidoreductase</keyword>
<gene>
    <name evidence="6" type="ORF">METZ01_LOCUS137622</name>
</gene>
<accession>A0A381Z692</accession>
<feature type="non-terminal residue" evidence="6">
    <location>
        <position position="286"/>
    </location>
</feature>
<sequence>MYHNPVRVVETNNWQEECRNFQEKLDIPNPLIITSNGIFKRLNLHSVFDSRSIFWDVKPNPTFGSCQAAINFVSRSKFDSVIAIGGGSVMDTAKVAMAVIGTGICDLNELLTITTPYKHGVPSIFMPTTHGTGSEVTKWGTIWNLDDKKKYSISHPDLYPSIAILDGNLTLSLPLDISIVTIMDALSHSFEAIWNKKANDTSTFYATEAISLILKNVEGLKNNPHDVELRNKLLNAANKAGLAFSNTKTAAAHSISYPLTIKYGIPHGIASSISLIPLLRINGDSI</sequence>
<evidence type="ECO:0000256" key="3">
    <source>
        <dbReference type="ARBA" id="ARBA00023027"/>
    </source>
</evidence>
<dbReference type="InterPro" id="IPR035873">
    <property type="entry name" value="PhpC"/>
</dbReference>
<feature type="domain" description="Fe-containing alcohol dehydrogenase-like C-terminal" evidence="5">
    <location>
        <begin position="179"/>
        <end position="284"/>
    </location>
</feature>
<feature type="domain" description="Alcohol dehydrogenase iron-type/glycerol dehydrogenase GldA" evidence="4">
    <location>
        <begin position="13"/>
        <end position="166"/>
    </location>
</feature>
<dbReference type="InterPro" id="IPR001670">
    <property type="entry name" value="ADH_Fe/GldA"/>
</dbReference>
<proteinExistence type="inferred from homology"/>
<reference evidence="6" key="1">
    <citation type="submission" date="2018-05" db="EMBL/GenBank/DDBJ databases">
        <authorList>
            <person name="Lanie J.A."/>
            <person name="Ng W.-L."/>
            <person name="Kazmierczak K.M."/>
            <person name="Andrzejewski T.M."/>
            <person name="Davidsen T.M."/>
            <person name="Wayne K.J."/>
            <person name="Tettelin H."/>
            <person name="Glass J.I."/>
            <person name="Rusch D."/>
            <person name="Podicherti R."/>
            <person name="Tsui H.-C.T."/>
            <person name="Winkler M.E."/>
        </authorList>
    </citation>
    <scope>NUCLEOTIDE SEQUENCE</scope>
</reference>
<dbReference type="AlphaFoldDB" id="A0A381Z692"/>
<dbReference type="CDD" id="cd08182">
    <property type="entry name" value="HEPD"/>
    <property type="match status" value="1"/>
</dbReference>
<dbReference type="InterPro" id="IPR056798">
    <property type="entry name" value="ADH_Fe_C"/>
</dbReference>
<dbReference type="Pfam" id="PF00465">
    <property type="entry name" value="Fe-ADH"/>
    <property type="match status" value="1"/>
</dbReference>
<dbReference type="Gene3D" id="1.20.1090.10">
    <property type="entry name" value="Dehydroquinate synthase-like - alpha domain"/>
    <property type="match status" value="1"/>
</dbReference>
<evidence type="ECO:0000259" key="5">
    <source>
        <dbReference type="Pfam" id="PF25137"/>
    </source>
</evidence>
<dbReference type="GO" id="GO:0004022">
    <property type="term" value="F:alcohol dehydrogenase (NAD+) activity"/>
    <property type="evidence" value="ECO:0007669"/>
    <property type="project" value="TreeGrafter"/>
</dbReference>
<comment type="similarity">
    <text evidence="1">Belongs to the iron-containing alcohol dehydrogenase family.</text>
</comment>
<keyword evidence="3" id="KW-0520">NAD</keyword>